<dbReference type="PANTHER" id="PTHR23024:SF242">
    <property type="entry name" value="ALPHA_BETA HYDROLASE FOLD-3 DOMAIN-CONTAINING PROTEIN-RELATED"/>
    <property type="match status" value="1"/>
</dbReference>
<sequence>MAHSYLAYIRLKAVISALRYLDGEKPAPAQPDEVFTITGRDGKRGIRVHVYRPDNASTPTPVLINWNGGAFVFDAHGADEAFCRHVARHTPFTVLDASYALAPEEPFPAAVEDAQDVVAHVFSRRGEYDVGRVVLCGFSSGGNLALAASQCAAGTGRKVRGVVAFYPPTEMRPHPAEKRMLDGSLEEMPAVRRAVMGMFREAYLSGGEAEAGDARSQLQNFMMSVSTRFSIALLTSASYFHSVAGQFASPSPLEDTGVVLESQNVTTEFFIGAPAQIQALPKKTRYIPDVVGFHQDGGNTRTNDWNGPLGISPNVSSRSVAISAQYWHSDNRLTARSVCTDAAEPYFCIAAFDPDSMHMLGSWAPEGQTLLSPYAAVAGNMVILPTMERHIFQVERVDGKNSTTFNQVRDIDLTAVLPQGHGVVSSYLDEDENIWFTSVALMTTGTPEDSSRLGYVTPNGTVHTIAIDGQRIENSIAVSGRTVYLNTGPLASDTARSTVGHMFAFRADAIDRQIKALWNTTYDAGSAPKPGGFSQGSGSTPALVGNKYVAITDNADVQVNLLIYRQVDASAEGLADSQAPLVCVVPLFQPNGSANENAMVGYFDGSTYSVLVNNNHGAPELQDLGAAGDVNGAFNDFAPLAPGITRVDVAADGSCAVRWTLDVRSTSVLSLSTANGLVYSYTQDEELAGRGLYVWYFTAIDFRTGETVWRIRAGAGGRYNNNVAPTQMSPNGAIYQVVAGGVT</sequence>
<accession>A0A9P5K8Z1</accession>
<organism evidence="2 3">
    <name type="scientific">Colletotrichum siamense</name>
    <name type="common">Anthracnose fungus</name>
    <dbReference type="NCBI Taxonomy" id="690259"/>
    <lineage>
        <taxon>Eukaryota</taxon>
        <taxon>Fungi</taxon>
        <taxon>Dikarya</taxon>
        <taxon>Ascomycota</taxon>
        <taxon>Pezizomycotina</taxon>
        <taxon>Sordariomycetes</taxon>
        <taxon>Hypocreomycetidae</taxon>
        <taxon>Glomerellales</taxon>
        <taxon>Glomerellaceae</taxon>
        <taxon>Colletotrichum</taxon>
        <taxon>Colletotrichum gloeosporioides species complex</taxon>
    </lineage>
</organism>
<feature type="domain" description="Alpha/beta hydrolase fold-3" evidence="1">
    <location>
        <begin position="67"/>
        <end position="214"/>
    </location>
</feature>
<dbReference type="InterPro" id="IPR050466">
    <property type="entry name" value="Carboxylest/Gibb_receptor"/>
</dbReference>
<evidence type="ECO:0000259" key="1">
    <source>
        <dbReference type="Pfam" id="PF07859"/>
    </source>
</evidence>
<keyword evidence="3" id="KW-1185">Reference proteome</keyword>
<dbReference type="Proteomes" id="UP000711996">
    <property type="component" value="Unassembled WGS sequence"/>
</dbReference>
<dbReference type="GO" id="GO:0016787">
    <property type="term" value="F:hydrolase activity"/>
    <property type="evidence" value="ECO:0007669"/>
    <property type="project" value="InterPro"/>
</dbReference>
<name>A0A9P5K8Z1_COLSI</name>
<comment type="caution">
    <text evidence="2">The sequence shown here is derived from an EMBL/GenBank/DDBJ whole genome shotgun (WGS) entry which is preliminary data.</text>
</comment>
<evidence type="ECO:0000313" key="2">
    <source>
        <dbReference type="EMBL" id="KAF4865998.1"/>
    </source>
</evidence>
<reference evidence="2" key="1">
    <citation type="submission" date="2019-06" db="EMBL/GenBank/DDBJ databases">
        <authorList>
            <person name="Gan P."/>
            <person name="Shirasu K."/>
        </authorList>
    </citation>
    <scope>NUCLEOTIDE SEQUENCE [LARGE SCALE GENOMIC DNA]</scope>
    <source>
        <strain evidence="2">CAD2</strain>
    </source>
</reference>
<dbReference type="OrthoDB" id="4818326at2759"/>
<protein>
    <submittedName>
        <fullName evidence="2">Hormone-sensitive lipase</fullName>
    </submittedName>
</protein>
<dbReference type="InterPro" id="IPR029058">
    <property type="entry name" value="AB_hydrolase_fold"/>
</dbReference>
<dbReference type="Pfam" id="PF07859">
    <property type="entry name" value="Abhydrolase_3"/>
    <property type="match status" value="1"/>
</dbReference>
<proteinExistence type="predicted"/>
<dbReference type="PANTHER" id="PTHR23024">
    <property type="entry name" value="ARYLACETAMIDE DEACETYLASE"/>
    <property type="match status" value="1"/>
</dbReference>
<dbReference type="SUPFAM" id="SSF53474">
    <property type="entry name" value="alpha/beta-Hydrolases"/>
    <property type="match status" value="1"/>
</dbReference>
<dbReference type="InterPro" id="IPR013094">
    <property type="entry name" value="AB_hydrolase_3"/>
</dbReference>
<evidence type="ECO:0000313" key="3">
    <source>
        <dbReference type="Proteomes" id="UP000711996"/>
    </source>
</evidence>
<dbReference type="AlphaFoldDB" id="A0A9P5K8Z1"/>
<dbReference type="Gene3D" id="3.40.50.1820">
    <property type="entry name" value="alpha/beta hydrolase"/>
    <property type="match status" value="1"/>
</dbReference>
<gene>
    <name evidence="2" type="primary">LIPE-1</name>
    <name evidence="2" type="ORF">CGCSCA2_v001067</name>
</gene>
<dbReference type="EMBL" id="QPMT01000002">
    <property type="protein sequence ID" value="KAF4865998.1"/>
    <property type="molecule type" value="Genomic_DNA"/>
</dbReference>